<feature type="non-terminal residue" evidence="1">
    <location>
        <position position="120"/>
    </location>
</feature>
<evidence type="ECO:0000313" key="1">
    <source>
        <dbReference type="EMBL" id="AIA90489.1"/>
    </source>
</evidence>
<accession>A0A060C5J9</accession>
<name>A0A060C5J9_9BACT</name>
<dbReference type="EMBL" id="KF123187">
    <property type="protein sequence ID" value="AIA90489.1"/>
    <property type="molecule type" value="Genomic_DNA"/>
</dbReference>
<dbReference type="AlphaFoldDB" id="A0A060C5J9"/>
<proteinExistence type="predicted"/>
<sequence>MVAAAQSLPASGESLIEQQREQVAAARQIIEHWRSSGEGDVRQERPLLLVLFTGNDQEPAPEYRQRLTRTMEHVQAFYRDEMERLGFGPLTFPLEYEEDGLLRIHVVVGAKRDAATGAKT</sequence>
<protein>
    <submittedName>
        <fullName evidence="1">CAZy families CBM51 protein</fullName>
    </submittedName>
</protein>
<organism evidence="1">
    <name type="scientific">uncultured Pirellula sp</name>
    <dbReference type="NCBI Taxonomy" id="298571"/>
    <lineage>
        <taxon>Bacteria</taxon>
        <taxon>Pseudomonadati</taxon>
        <taxon>Planctomycetota</taxon>
        <taxon>Planctomycetia</taxon>
        <taxon>Pirellulales</taxon>
        <taxon>Pirellulaceae</taxon>
        <taxon>Pirellula</taxon>
        <taxon>environmental samples</taxon>
    </lineage>
</organism>
<reference evidence="1" key="1">
    <citation type="journal article" date="2013" name="Environ. Microbiol.">
        <title>Seasonally variable intestinal metagenomes of the red palm weevil (Rhynchophorus ferrugineus).</title>
        <authorList>
            <person name="Jia S."/>
            <person name="Zhang X."/>
            <person name="Zhang G."/>
            <person name="Yin A."/>
            <person name="Zhang S."/>
            <person name="Li F."/>
            <person name="Wang L."/>
            <person name="Zhao D."/>
            <person name="Yun Q."/>
            <person name="Tala"/>
            <person name="Wang J."/>
            <person name="Sun G."/>
            <person name="Baabdullah M."/>
            <person name="Yu X."/>
            <person name="Hu S."/>
            <person name="Al-Mssallem I.S."/>
            <person name="Yu J."/>
        </authorList>
    </citation>
    <scope>NUCLEOTIDE SEQUENCE</scope>
</reference>